<reference evidence="6 7" key="1">
    <citation type="submission" date="2024-11" db="EMBL/GenBank/DDBJ databases">
        <authorList>
            <person name="Heng Y.C."/>
            <person name="Lim A.C.H."/>
            <person name="Lee J.K.Y."/>
            <person name="Kittelmann S."/>
        </authorList>
    </citation>
    <scope>NUCLEOTIDE SEQUENCE [LARGE SCALE GENOMIC DNA]</scope>
    <source>
        <strain evidence="6 7">WILCCON 0114</strain>
    </source>
</reference>
<dbReference type="Pfam" id="PF00842">
    <property type="entry name" value="Ala_racemase_C"/>
    <property type="match status" value="1"/>
</dbReference>
<name>A0ABW8TI42_9CLOT</name>
<dbReference type="InterPro" id="IPR001608">
    <property type="entry name" value="Ala_racemase_N"/>
</dbReference>
<dbReference type="EMBL" id="JBJIAA010000015">
    <property type="protein sequence ID" value="MFL0252163.1"/>
    <property type="molecule type" value="Genomic_DNA"/>
</dbReference>
<feature type="binding site" evidence="4">
    <location>
        <position position="158"/>
    </location>
    <ligand>
        <name>substrate</name>
    </ligand>
</feature>
<organism evidence="6 7">
    <name type="scientific">Clostridium neuense</name>
    <dbReference type="NCBI Taxonomy" id="1728934"/>
    <lineage>
        <taxon>Bacteria</taxon>
        <taxon>Bacillati</taxon>
        <taxon>Bacillota</taxon>
        <taxon>Clostridia</taxon>
        <taxon>Eubacteriales</taxon>
        <taxon>Clostridiaceae</taxon>
        <taxon>Clostridium</taxon>
    </lineage>
</organism>
<comment type="pathway">
    <text evidence="4">Amino-acid biosynthesis; D-alanine biosynthesis; D-alanine from L-alanine: step 1/1.</text>
</comment>
<comment type="cofactor">
    <cofactor evidence="1 4">
        <name>pyridoxal 5'-phosphate</name>
        <dbReference type="ChEBI" id="CHEBI:597326"/>
    </cofactor>
</comment>
<sequence length="394" mass="44461">MNDEIVYSIAASTNINSNEISKYPIPEINELDINLSQLHRNYKIIRNLLKPNTKFMAVLKGNAYGHGLIPIARELENCKCDAFGLVRLIEAYTLRNAGIKTPILMLSPIAPYQVSWIITYNITPMVDNYKIVHYLEEHASNKNKIINVDIKINTGLNRYGIGSDKAIAFIKQLHNECPHINIEGIYTHLQDPDSNAEMTHKQIKCFDSLITNLEKENLRPKIAHIDNSSGILKYPEAHYDMVRCGIMLYGLEHKEGQITLPQGIASLITLKARILKLSTIKKGEVGGYGRNFIAQRNTKAAIVGIGFGDGVSRGWKEVLIAGHKVPIVNYFMDGIMVDITDLKEPVSEFDEAVIIGSQGKEQITWEDACRPLGSYIDEQIQHITERVPKHYFYE</sequence>
<dbReference type="InterPro" id="IPR029066">
    <property type="entry name" value="PLP-binding_barrel"/>
</dbReference>
<dbReference type="InterPro" id="IPR020622">
    <property type="entry name" value="Ala_racemase_pyridoxalP-BS"/>
</dbReference>
<dbReference type="CDD" id="cd00430">
    <property type="entry name" value="PLPDE_III_AR"/>
    <property type="match status" value="1"/>
</dbReference>
<evidence type="ECO:0000256" key="4">
    <source>
        <dbReference type="HAMAP-Rule" id="MF_01201"/>
    </source>
</evidence>
<feature type="active site" description="Proton acceptor; specific for D-alanine" evidence="4">
    <location>
        <position position="60"/>
    </location>
</feature>
<dbReference type="InterPro" id="IPR009006">
    <property type="entry name" value="Ala_racemase/Decarboxylase_C"/>
</dbReference>
<comment type="similarity">
    <text evidence="4">Belongs to the alanine racemase family.</text>
</comment>
<dbReference type="PRINTS" id="PR00992">
    <property type="entry name" value="ALARACEMASE"/>
</dbReference>
<dbReference type="RefSeq" id="WP_406788812.1">
    <property type="nucleotide sequence ID" value="NZ_JBJIAA010000015.1"/>
</dbReference>
<dbReference type="SUPFAM" id="SSF50621">
    <property type="entry name" value="Alanine racemase C-terminal domain-like"/>
    <property type="match status" value="1"/>
</dbReference>
<dbReference type="Proteomes" id="UP001623592">
    <property type="component" value="Unassembled WGS sequence"/>
</dbReference>
<proteinExistence type="inferred from homology"/>
<feature type="domain" description="Alanine racemase C-terminal" evidence="5">
    <location>
        <begin position="267"/>
        <end position="392"/>
    </location>
</feature>
<dbReference type="Gene3D" id="2.40.37.10">
    <property type="entry name" value="Lyase, Ornithine Decarboxylase, Chain A, domain 1"/>
    <property type="match status" value="1"/>
</dbReference>
<dbReference type="PROSITE" id="PS00395">
    <property type="entry name" value="ALANINE_RACEMASE"/>
    <property type="match status" value="1"/>
</dbReference>
<dbReference type="Gene3D" id="3.20.20.10">
    <property type="entry name" value="Alanine racemase"/>
    <property type="match status" value="1"/>
</dbReference>
<keyword evidence="3 4" id="KW-0413">Isomerase</keyword>
<comment type="function">
    <text evidence="4">Catalyzes the interconversion of L-alanine and D-alanine. May also act on other amino acids.</text>
</comment>
<dbReference type="SMART" id="SM01005">
    <property type="entry name" value="Ala_racemase_C"/>
    <property type="match status" value="1"/>
</dbReference>
<dbReference type="NCBIfam" id="TIGR00492">
    <property type="entry name" value="alr"/>
    <property type="match status" value="1"/>
</dbReference>
<dbReference type="HAMAP" id="MF_01201">
    <property type="entry name" value="Ala_racemase"/>
    <property type="match status" value="1"/>
</dbReference>
<keyword evidence="7" id="KW-1185">Reference proteome</keyword>
<dbReference type="InterPro" id="IPR011079">
    <property type="entry name" value="Ala_racemase_C"/>
</dbReference>
<dbReference type="GO" id="GO:0008784">
    <property type="term" value="F:alanine racemase activity"/>
    <property type="evidence" value="ECO:0007669"/>
    <property type="project" value="UniProtKB-EC"/>
</dbReference>
<protein>
    <recommendedName>
        <fullName evidence="4">Alanine racemase</fullName>
        <ecNumber evidence="4">5.1.1.1</ecNumber>
    </recommendedName>
</protein>
<evidence type="ECO:0000256" key="2">
    <source>
        <dbReference type="ARBA" id="ARBA00022898"/>
    </source>
</evidence>
<evidence type="ECO:0000256" key="1">
    <source>
        <dbReference type="ARBA" id="ARBA00001933"/>
    </source>
</evidence>
<keyword evidence="2 4" id="KW-0663">Pyridoxal phosphate</keyword>
<dbReference type="EC" id="5.1.1.1" evidence="4"/>
<feature type="binding site" evidence="4">
    <location>
        <position position="332"/>
    </location>
    <ligand>
        <name>substrate</name>
    </ligand>
</feature>
<feature type="active site" description="Proton acceptor; specific for L-alanine" evidence="4">
    <location>
        <position position="288"/>
    </location>
</feature>
<dbReference type="SUPFAM" id="SSF51419">
    <property type="entry name" value="PLP-binding barrel"/>
    <property type="match status" value="1"/>
</dbReference>
<comment type="caution">
    <text evidence="6">The sequence shown here is derived from an EMBL/GenBank/DDBJ whole genome shotgun (WGS) entry which is preliminary data.</text>
</comment>
<evidence type="ECO:0000256" key="3">
    <source>
        <dbReference type="ARBA" id="ARBA00023235"/>
    </source>
</evidence>
<dbReference type="PANTHER" id="PTHR30511">
    <property type="entry name" value="ALANINE RACEMASE"/>
    <property type="match status" value="1"/>
</dbReference>
<dbReference type="PANTHER" id="PTHR30511:SF0">
    <property type="entry name" value="ALANINE RACEMASE, CATABOLIC-RELATED"/>
    <property type="match status" value="1"/>
</dbReference>
<accession>A0ABW8TI42</accession>
<gene>
    <name evidence="6" type="primary">alr</name>
    <name evidence="6" type="ORF">ACJDT4_17255</name>
</gene>
<dbReference type="Pfam" id="PF01168">
    <property type="entry name" value="Ala_racemase_N"/>
    <property type="match status" value="1"/>
</dbReference>
<feature type="modified residue" description="N6-(pyridoxal phosphate)lysine" evidence="4">
    <location>
        <position position="60"/>
    </location>
</feature>
<dbReference type="InterPro" id="IPR000821">
    <property type="entry name" value="Ala_racemase"/>
</dbReference>
<evidence type="ECO:0000259" key="5">
    <source>
        <dbReference type="SMART" id="SM01005"/>
    </source>
</evidence>
<evidence type="ECO:0000313" key="7">
    <source>
        <dbReference type="Proteomes" id="UP001623592"/>
    </source>
</evidence>
<comment type="catalytic activity">
    <reaction evidence="4">
        <text>L-alanine = D-alanine</text>
        <dbReference type="Rhea" id="RHEA:20249"/>
        <dbReference type="ChEBI" id="CHEBI:57416"/>
        <dbReference type="ChEBI" id="CHEBI:57972"/>
        <dbReference type="EC" id="5.1.1.1"/>
    </reaction>
</comment>
<evidence type="ECO:0000313" key="6">
    <source>
        <dbReference type="EMBL" id="MFL0252163.1"/>
    </source>
</evidence>